<dbReference type="ExpressionAtlas" id="M8BMU0">
    <property type="expression patterns" value="baseline"/>
</dbReference>
<dbReference type="GO" id="GO:0008017">
    <property type="term" value="F:microtubule binding"/>
    <property type="evidence" value="ECO:0007669"/>
    <property type="project" value="TreeGrafter"/>
</dbReference>
<feature type="domain" description="CLASP N-terminal" evidence="1">
    <location>
        <begin position="91"/>
        <end position="191"/>
    </location>
</feature>
<dbReference type="InterPro" id="IPR016024">
    <property type="entry name" value="ARM-type_fold"/>
</dbReference>
<sequence length="200" mass="22677">MAPLHCSTMVLLLQPHGLLVTGCNHCGRSRCYGILLEHFLVKSAVTGQTSCLLGDEELLTRFVLQACHLLNVLSKELLSDFEACAEIFIPILRNCKVSRIVPLIADTAKNDRSAILRARCCEYALLILEYWADAPEIQRSADLYEDLIKCCVADAMSEVRATARSCYRMFIKTWPERSRRLFMSFDPAIQRITIYELSNL</sequence>
<dbReference type="PANTHER" id="PTHR21567">
    <property type="entry name" value="CLASP"/>
    <property type="match status" value="1"/>
</dbReference>
<accession>M8BMU0</accession>
<dbReference type="GO" id="GO:0000226">
    <property type="term" value="P:microtubule cytoskeleton organization"/>
    <property type="evidence" value="ECO:0007669"/>
    <property type="project" value="TreeGrafter"/>
</dbReference>
<dbReference type="AlphaFoldDB" id="M8BMU0"/>
<proteinExistence type="predicted"/>
<dbReference type="SUPFAM" id="SSF48371">
    <property type="entry name" value="ARM repeat"/>
    <property type="match status" value="1"/>
</dbReference>
<dbReference type="EnsemblPlants" id="EMT26285">
    <property type="protein sequence ID" value="EMT26285"/>
    <property type="gene ID" value="F775_10842"/>
</dbReference>
<protein>
    <recommendedName>
        <fullName evidence="1">CLASP N-terminal domain-containing protein</fullName>
    </recommendedName>
</protein>
<evidence type="ECO:0000313" key="2">
    <source>
        <dbReference type="EnsemblPlants" id="EMT26285"/>
    </source>
</evidence>
<dbReference type="InterPro" id="IPR024395">
    <property type="entry name" value="CLASP_N_dom"/>
</dbReference>
<dbReference type="PANTHER" id="PTHR21567:SF69">
    <property type="entry name" value="TOG DOMAIN-CONTAINING PROTEIN"/>
    <property type="match status" value="1"/>
</dbReference>
<evidence type="ECO:0000259" key="1">
    <source>
        <dbReference type="Pfam" id="PF12348"/>
    </source>
</evidence>
<organism evidence="2">
    <name type="scientific">Aegilops tauschii</name>
    <name type="common">Tausch's goatgrass</name>
    <name type="synonym">Aegilops squarrosa</name>
    <dbReference type="NCBI Taxonomy" id="37682"/>
    <lineage>
        <taxon>Eukaryota</taxon>
        <taxon>Viridiplantae</taxon>
        <taxon>Streptophyta</taxon>
        <taxon>Embryophyta</taxon>
        <taxon>Tracheophyta</taxon>
        <taxon>Spermatophyta</taxon>
        <taxon>Magnoliopsida</taxon>
        <taxon>Liliopsida</taxon>
        <taxon>Poales</taxon>
        <taxon>Poaceae</taxon>
        <taxon>BOP clade</taxon>
        <taxon>Pooideae</taxon>
        <taxon>Triticodae</taxon>
        <taxon>Triticeae</taxon>
        <taxon>Triticinae</taxon>
        <taxon>Aegilops</taxon>
    </lineage>
</organism>
<dbReference type="GO" id="GO:0005881">
    <property type="term" value="C:cytoplasmic microtubule"/>
    <property type="evidence" value="ECO:0007669"/>
    <property type="project" value="TreeGrafter"/>
</dbReference>
<dbReference type="Pfam" id="PF12348">
    <property type="entry name" value="CLASP_N"/>
    <property type="match status" value="1"/>
</dbReference>
<dbReference type="InterPro" id="IPR011989">
    <property type="entry name" value="ARM-like"/>
</dbReference>
<name>M8BMU0_AEGTA</name>
<dbReference type="Gene3D" id="1.25.10.10">
    <property type="entry name" value="Leucine-rich Repeat Variant"/>
    <property type="match status" value="1"/>
</dbReference>
<reference evidence="2" key="1">
    <citation type="submission" date="2015-06" db="UniProtKB">
        <authorList>
            <consortium name="EnsemblPlants"/>
        </authorList>
    </citation>
    <scope>IDENTIFICATION</scope>
</reference>